<sequence>MSSIGGRCKIPGVGGGGEVGVESATQQLELTPKGYLTSNSDSNMLGIFQLEQVSTDQTAGPRWSTDDLMCFPNIGSTVGARHDAFVLPDSKTLLSVLATA</sequence>
<reference evidence="1" key="1">
    <citation type="submission" date="2019-10" db="EMBL/GenBank/DDBJ databases">
        <title>The sequence and de novo assembly of the wild yak genome.</title>
        <authorList>
            <person name="Liu Y."/>
        </authorList>
    </citation>
    <scope>NUCLEOTIDE SEQUENCE [LARGE SCALE GENOMIC DNA]</scope>
    <source>
        <strain evidence="1">WY2019</strain>
    </source>
</reference>
<evidence type="ECO:0000313" key="1">
    <source>
        <dbReference type="EMBL" id="MXQ83530.1"/>
    </source>
</evidence>
<protein>
    <submittedName>
        <fullName evidence="1">Uncharacterized protein</fullName>
    </submittedName>
</protein>
<name>A0A6B0R1U2_9CETA</name>
<evidence type="ECO:0000313" key="2">
    <source>
        <dbReference type="Proteomes" id="UP000322234"/>
    </source>
</evidence>
<gene>
    <name evidence="1" type="ORF">E5288_WYG014711</name>
</gene>
<organism evidence="1 2">
    <name type="scientific">Bos mutus</name>
    <name type="common">wild yak</name>
    <dbReference type="NCBI Taxonomy" id="72004"/>
    <lineage>
        <taxon>Eukaryota</taxon>
        <taxon>Metazoa</taxon>
        <taxon>Chordata</taxon>
        <taxon>Craniata</taxon>
        <taxon>Vertebrata</taxon>
        <taxon>Euteleostomi</taxon>
        <taxon>Mammalia</taxon>
        <taxon>Eutheria</taxon>
        <taxon>Laurasiatheria</taxon>
        <taxon>Artiodactyla</taxon>
        <taxon>Ruminantia</taxon>
        <taxon>Pecora</taxon>
        <taxon>Bovidae</taxon>
        <taxon>Bovinae</taxon>
        <taxon>Bos</taxon>
    </lineage>
</organism>
<comment type="caution">
    <text evidence="1">The sequence shown here is derived from an EMBL/GenBank/DDBJ whole genome shotgun (WGS) entry which is preliminary data.</text>
</comment>
<keyword evidence="2" id="KW-1185">Reference proteome</keyword>
<dbReference type="Proteomes" id="UP000322234">
    <property type="component" value="Unassembled WGS sequence"/>
</dbReference>
<dbReference type="AlphaFoldDB" id="A0A6B0R1U2"/>
<proteinExistence type="predicted"/>
<accession>A0A6B0R1U2</accession>
<dbReference type="EMBL" id="VBQZ03000017">
    <property type="protein sequence ID" value="MXQ83530.1"/>
    <property type="molecule type" value="Genomic_DNA"/>
</dbReference>